<keyword evidence="4" id="KW-0677">Repeat</keyword>
<dbReference type="SUPFAM" id="SSF56112">
    <property type="entry name" value="Protein kinase-like (PK-like)"/>
    <property type="match status" value="1"/>
</dbReference>
<dbReference type="InterPro" id="IPR001611">
    <property type="entry name" value="Leu-rich_rpt"/>
</dbReference>
<dbReference type="Proteomes" id="UP001472677">
    <property type="component" value="Unassembled WGS sequence"/>
</dbReference>
<evidence type="ECO:0000256" key="8">
    <source>
        <dbReference type="SAM" id="Phobius"/>
    </source>
</evidence>
<keyword evidence="9" id="KW-0732">Signal</keyword>
<organism evidence="11 12">
    <name type="scientific">Hibiscus sabdariffa</name>
    <name type="common">roselle</name>
    <dbReference type="NCBI Taxonomy" id="183260"/>
    <lineage>
        <taxon>Eukaryota</taxon>
        <taxon>Viridiplantae</taxon>
        <taxon>Streptophyta</taxon>
        <taxon>Embryophyta</taxon>
        <taxon>Tracheophyta</taxon>
        <taxon>Spermatophyta</taxon>
        <taxon>Magnoliopsida</taxon>
        <taxon>eudicotyledons</taxon>
        <taxon>Gunneridae</taxon>
        <taxon>Pentapetalae</taxon>
        <taxon>rosids</taxon>
        <taxon>malvids</taxon>
        <taxon>Malvales</taxon>
        <taxon>Malvaceae</taxon>
        <taxon>Malvoideae</taxon>
        <taxon>Hibiscus</taxon>
    </lineage>
</organism>
<dbReference type="Pfam" id="PF07714">
    <property type="entry name" value="PK_Tyr_Ser-Thr"/>
    <property type="match status" value="1"/>
</dbReference>
<keyword evidence="3 8" id="KW-0812">Transmembrane</keyword>
<feature type="region of interest" description="Disordered" evidence="7">
    <location>
        <begin position="248"/>
        <end position="274"/>
    </location>
</feature>
<dbReference type="SUPFAM" id="SSF52058">
    <property type="entry name" value="L domain-like"/>
    <property type="match status" value="1"/>
</dbReference>
<gene>
    <name evidence="11" type="ORF">V6N12_062482</name>
</gene>
<evidence type="ECO:0000256" key="5">
    <source>
        <dbReference type="ARBA" id="ARBA00022989"/>
    </source>
</evidence>
<evidence type="ECO:0000313" key="12">
    <source>
        <dbReference type="Proteomes" id="UP001472677"/>
    </source>
</evidence>
<keyword evidence="5 8" id="KW-1133">Transmembrane helix</keyword>
<keyword evidence="6 8" id="KW-0472">Membrane</keyword>
<keyword evidence="12" id="KW-1185">Reference proteome</keyword>
<comment type="caution">
    <text evidence="11">The sequence shown here is derived from an EMBL/GenBank/DDBJ whole genome shotgun (WGS) entry which is preliminary data.</text>
</comment>
<dbReference type="EMBL" id="JBBPBM010000007">
    <property type="protein sequence ID" value="KAK8574801.1"/>
    <property type="molecule type" value="Genomic_DNA"/>
</dbReference>
<feature type="transmembrane region" description="Helical" evidence="8">
    <location>
        <begin position="285"/>
        <end position="309"/>
    </location>
</feature>
<reference evidence="11 12" key="1">
    <citation type="journal article" date="2024" name="G3 (Bethesda)">
        <title>Genome assembly of Hibiscus sabdariffa L. provides insights into metabolisms of medicinal natural products.</title>
        <authorList>
            <person name="Kim T."/>
        </authorList>
    </citation>
    <scope>NUCLEOTIDE SEQUENCE [LARGE SCALE GENOMIC DNA]</scope>
    <source>
        <strain evidence="11">TK-2024</strain>
        <tissue evidence="11">Old leaves</tissue>
    </source>
</reference>
<dbReference type="Pfam" id="PF08263">
    <property type="entry name" value="LRRNT_2"/>
    <property type="match status" value="1"/>
</dbReference>
<evidence type="ECO:0000259" key="10">
    <source>
        <dbReference type="PROSITE" id="PS50011"/>
    </source>
</evidence>
<evidence type="ECO:0000256" key="3">
    <source>
        <dbReference type="ARBA" id="ARBA00022692"/>
    </source>
</evidence>
<dbReference type="InterPro" id="IPR046959">
    <property type="entry name" value="PRK1-6/SRF4-like"/>
</dbReference>
<evidence type="ECO:0000313" key="11">
    <source>
        <dbReference type="EMBL" id="KAK8574801.1"/>
    </source>
</evidence>
<comment type="subcellular location">
    <subcellularLocation>
        <location evidence="1">Membrane</location>
    </subcellularLocation>
</comment>
<protein>
    <recommendedName>
        <fullName evidence="10">Protein kinase domain-containing protein</fullName>
    </recommendedName>
</protein>
<dbReference type="PROSITE" id="PS50011">
    <property type="entry name" value="PROTEIN_KINASE_DOM"/>
    <property type="match status" value="1"/>
</dbReference>
<evidence type="ECO:0000256" key="9">
    <source>
        <dbReference type="SAM" id="SignalP"/>
    </source>
</evidence>
<feature type="domain" description="Protein kinase" evidence="10">
    <location>
        <begin position="374"/>
        <end position="648"/>
    </location>
</feature>
<dbReference type="Pfam" id="PF13855">
    <property type="entry name" value="LRR_8"/>
    <property type="match status" value="1"/>
</dbReference>
<proteinExistence type="predicted"/>
<evidence type="ECO:0000256" key="7">
    <source>
        <dbReference type="SAM" id="MobiDB-lite"/>
    </source>
</evidence>
<evidence type="ECO:0000256" key="2">
    <source>
        <dbReference type="ARBA" id="ARBA00022614"/>
    </source>
</evidence>
<evidence type="ECO:0000256" key="6">
    <source>
        <dbReference type="ARBA" id="ARBA00023136"/>
    </source>
</evidence>
<dbReference type="Gene3D" id="1.10.510.10">
    <property type="entry name" value="Transferase(Phosphotransferase) domain 1"/>
    <property type="match status" value="1"/>
</dbReference>
<dbReference type="Gene3D" id="3.30.200.20">
    <property type="entry name" value="Phosphorylase Kinase, domain 1"/>
    <property type="match status" value="1"/>
</dbReference>
<dbReference type="PANTHER" id="PTHR48007:SF19">
    <property type="entry name" value="POLLEN RECEPTOR-LIKE KINASE 5"/>
    <property type="match status" value="1"/>
</dbReference>
<dbReference type="InterPro" id="IPR001245">
    <property type="entry name" value="Ser-Thr/Tyr_kinase_cat_dom"/>
</dbReference>
<feature type="chain" id="PRO_5046027150" description="Protein kinase domain-containing protein" evidence="9">
    <location>
        <begin position="32"/>
        <end position="681"/>
    </location>
</feature>
<accession>A0ABR2F8Z1</accession>
<dbReference type="InterPro" id="IPR011009">
    <property type="entry name" value="Kinase-like_dom_sf"/>
</dbReference>
<dbReference type="Gene3D" id="3.80.10.10">
    <property type="entry name" value="Ribonuclease Inhibitor"/>
    <property type="match status" value="3"/>
</dbReference>
<sequence length="681" mass="75673">MAMGTHIARLVRTPNLSLLVVLLCLSQLVSMSVGDGSDIENLLMFKDSLANPSSLSNWNASVRPCDGDRANWIGVLCVGNRIWGLQLENMGLGGMVNIEVLDAMPTLRIISLMNNNFEGEIPEIKKLGELKALYLSNNRFSGDIPDNAFQDMRSLRNLFLANNIFTGKIPKSLTTLPKLSVLKLEGNRFVGRIPDFKQNVKVVNVANNLLEGPIPKSLSRMSAVMFQGNTNLCGPPLENCSTISLAPSPSPVPSAPAPAADEAEAEASDSASPQLSPLYKKTTSALQIALIVICILLLLALIAVLIFIFSKRKRKSGKISYADDSYKLRPSSVDQDKVRSAESVRGVPRRSIDYSKLIFLNGDVDRFDLHELLTASAEVLGSGNFGASYKAVLLNGEAVVVKRYKQMNNVGREEFHEHMRRIGRLNHENLLPLVAYYYRKDEKLLVSQFMEDGSLASHLHGNHSVEKPSLDWRTRLKIVKGVARGLIYLYNELPTLVVPHGHLKSSNVLLNENFEAVLCDYALRPVINQEQAHMHMTGYKAPDHAINGRLNRKTDVWCLGILILEILTGKFPENYLTPSYDSNTNLATWVNDMVKEKRTSEVFDVEMSGTKNSKGEMISLLKIGLGCCEDDPETRWELREVVREIEELKDKDKQNTSSIGEVNAIMSGRRTRSGSFSSFNR</sequence>
<dbReference type="InterPro" id="IPR000719">
    <property type="entry name" value="Prot_kinase_dom"/>
</dbReference>
<feature type="signal peptide" evidence="9">
    <location>
        <begin position="1"/>
        <end position="31"/>
    </location>
</feature>
<evidence type="ECO:0000256" key="4">
    <source>
        <dbReference type="ARBA" id="ARBA00022737"/>
    </source>
</evidence>
<dbReference type="InterPro" id="IPR032675">
    <property type="entry name" value="LRR_dom_sf"/>
</dbReference>
<dbReference type="InterPro" id="IPR013210">
    <property type="entry name" value="LRR_N_plant-typ"/>
</dbReference>
<evidence type="ECO:0000256" key="1">
    <source>
        <dbReference type="ARBA" id="ARBA00004370"/>
    </source>
</evidence>
<dbReference type="PANTHER" id="PTHR48007">
    <property type="entry name" value="LEUCINE-RICH REPEAT RECEPTOR-LIKE PROTEIN KINASE PXC1"/>
    <property type="match status" value="1"/>
</dbReference>
<keyword evidence="2" id="KW-0433">Leucine-rich repeat</keyword>
<name>A0ABR2F8Z1_9ROSI</name>